<dbReference type="GO" id="GO:0008270">
    <property type="term" value="F:zinc ion binding"/>
    <property type="evidence" value="ECO:0007669"/>
    <property type="project" value="UniProtKB-KW"/>
</dbReference>
<feature type="compositionally biased region" description="Polar residues" evidence="2">
    <location>
        <begin position="668"/>
        <end position="682"/>
    </location>
</feature>
<dbReference type="PANTHER" id="PTHR48125">
    <property type="entry name" value="LP07818P1"/>
    <property type="match status" value="1"/>
</dbReference>
<proteinExistence type="predicted"/>
<keyword evidence="1" id="KW-0862">Zinc</keyword>
<reference evidence="4 5" key="1">
    <citation type="submission" date="2016-07" db="EMBL/GenBank/DDBJ databases">
        <title>Pervasive Adenine N6-methylation of Active Genes in Fungi.</title>
        <authorList>
            <consortium name="DOE Joint Genome Institute"/>
            <person name="Mondo S.J."/>
            <person name="Dannebaum R.O."/>
            <person name="Kuo R.C."/>
            <person name="Labutti K."/>
            <person name="Haridas S."/>
            <person name="Kuo A."/>
            <person name="Salamov A."/>
            <person name="Ahrendt S.R."/>
            <person name="Lipzen A."/>
            <person name="Sullivan W."/>
            <person name="Andreopoulos W.B."/>
            <person name="Clum A."/>
            <person name="Lindquist E."/>
            <person name="Daum C."/>
            <person name="Ramamoorthy G.K."/>
            <person name="Gryganskyi A."/>
            <person name="Culley D."/>
            <person name="Magnuson J.K."/>
            <person name="James T.Y."/>
            <person name="O'Malley M.A."/>
            <person name="Stajich J.E."/>
            <person name="Spatafora J.W."/>
            <person name="Visel A."/>
            <person name="Grigoriev I.V."/>
        </authorList>
    </citation>
    <scope>NUCLEOTIDE SEQUENCE [LARGE SCALE GENOMIC DNA]</scope>
    <source>
        <strain evidence="4 5">JEL800</strain>
    </source>
</reference>
<dbReference type="EMBL" id="MCGO01000054">
    <property type="protein sequence ID" value="ORY36666.1"/>
    <property type="molecule type" value="Genomic_DNA"/>
</dbReference>
<feature type="compositionally biased region" description="Pro residues" evidence="2">
    <location>
        <begin position="348"/>
        <end position="360"/>
    </location>
</feature>
<dbReference type="PANTHER" id="PTHR48125:SF10">
    <property type="entry name" value="OS12G0136300 PROTEIN"/>
    <property type="match status" value="1"/>
</dbReference>
<accession>A0A1Y2BPK0</accession>
<feature type="region of interest" description="Disordered" evidence="2">
    <location>
        <begin position="1575"/>
        <end position="1595"/>
    </location>
</feature>
<feature type="compositionally biased region" description="Low complexity" evidence="2">
    <location>
        <begin position="1535"/>
        <end position="1548"/>
    </location>
</feature>
<feature type="compositionally biased region" description="Low complexity" evidence="2">
    <location>
        <begin position="7"/>
        <end position="20"/>
    </location>
</feature>
<dbReference type="OrthoDB" id="2162064at2759"/>
<feature type="region of interest" description="Disordered" evidence="2">
    <location>
        <begin position="479"/>
        <end position="701"/>
    </location>
</feature>
<keyword evidence="1" id="KW-0479">Metal-binding</keyword>
<keyword evidence="5" id="KW-1185">Reference proteome</keyword>
<dbReference type="GO" id="GO:0000981">
    <property type="term" value="F:DNA-binding transcription factor activity, RNA polymerase II-specific"/>
    <property type="evidence" value="ECO:0007669"/>
    <property type="project" value="InterPro"/>
</dbReference>
<feature type="region of interest" description="Disordered" evidence="2">
    <location>
        <begin position="1428"/>
        <end position="1479"/>
    </location>
</feature>
<feature type="domain" description="C2H2-type" evidence="3">
    <location>
        <begin position="1810"/>
        <end position="1838"/>
    </location>
</feature>
<evidence type="ECO:0000256" key="2">
    <source>
        <dbReference type="SAM" id="MobiDB-lite"/>
    </source>
</evidence>
<evidence type="ECO:0000313" key="4">
    <source>
        <dbReference type="EMBL" id="ORY36666.1"/>
    </source>
</evidence>
<feature type="compositionally biased region" description="Polar residues" evidence="2">
    <location>
        <begin position="1437"/>
        <end position="1447"/>
    </location>
</feature>
<dbReference type="InterPro" id="IPR013087">
    <property type="entry name" value="Znf_C2H2_type"/>
</dbReference>
<feature type="compositionally biased region" description="Polar residues" evidence="2">
    <location>
        <begin position="511"/>
        <end position="521"/>
    </location>
</feature>
<feature type="compositionally biased region" description="Low complexity" evidence="2">
    <location>
        <begin position="595"/>
        <end position="613"/>
    </location>
</feature>
<evidence type="ECO:0000259" key="3">
    <source>
        <dbReference type="PROSITE" id="PS50157"/>
    </source>
</evidence>
<feature type="compositionally biased region" description="Polar residues" evidence="2">
    <location>
        <begin position="1286"/>
        <end position="1297"/>
    </location>
</feature>
<dbReference type="SUPFAM" id="SSF57701">
    <property type="entry name" value="Zn2/Cys6 DNA-binding domain"/>
    <property type="match status" value="1"/>
</dbReference>
<name>A0A1Y2BPK0_9FUNG</name>
<feature type="region of interest" description="Disordered" evidence="2">
    <location>
        <begin position="1017"/>
        <end position="1044"/>
    </location>
</feature>
<feature type="compositionally biased region" description="Acidic residues" evidence="2">
    <location>
        <begin position="1223"/>
        <end position="1233"/>
    </location>
</feature>
<feature type="region of interest" description="Disordered" evidence="2">
    <location>
        <begin position="758"/>
        <end position="884"/>
    </location>
</feature>
<dbReference type="Proteomes" id="UP000193642">
    <property type="component" value="Unassembled WGS sequence"/>
</dbReference>
<dbReference type="PROSITE" id="PS00028">
    <property type="entry name" value="ZINC_FINGER_C2H2_1"/>
    <property type="match status" value="1"/>
</dbReference>
<keyword evidence="1" id="KW-0863">Zinc-finger</keyword>
<dbReference type="STRING" id="329046.A0A1Y2BPK0"/>
<protein>
    <recommendedName>
        <fullName evidence="3">C2H2-type domain-containing protein</fullName>
    </recommendedName>
</protein>
<feature type="compositionally biased region" description="Low complexity" evidence="2">
    <location>
        <begin position="683"/>
        <end position="692"/>
    </location>
</feature>
<feature type="compositionally biased region" description="Polar residues" evidence="2">
    <location>
        <begin position="649"/>
        <end position="659"/>
    </location>
</feature>
<evidence type="ECO:0000256" key="1">
    <source>
        <dbReference type="PROSITE-ProRule" id="PRU00042"/>
    </source>
</evidence>
<evidence type="ECO:0000313" key="5">
    <source>
        <dbReference type="Proteomes" id="UP000193642"/>
    </source>
</evidence>
<feature type="compositionally biased region" description="Basic and acidic residues" evidence="2">
    <location>
        <begin position="854"/>
        <end position="871"/>
    </location>
</feature>
<gene>
    <name evidence="4" type="ORF">BCR33DRAFT_721878</name>
</gene>
<feature type="compositionally biased region" description="Polar residues" evidence="2">
    <location>
        <begin position="1149"/>
        <end position="1164"/>
    </location>
</feature>
<comment type="caution">
    <text evidence="4">The sequence shown here is derived from an EMBL/GenBank/DDBJ whole genome shotgun (WGS) entry which is preliminary data.</text>
</comment>
<sequence>MAPSDATPSSKATTSSQSTTTSMIGLAAGVRVNAASFHFSTSTKFHQTNSQPCDECVLWNLPCDLVKPHCSGCLHRNVKCITSPTAAHSFDGYDPYAAPPPTTHPYYYKDEPQQPYEYPYQLFGSATDPLFGGFSSSSSFSSAFGDRIVEDPMEWAETPVCRNCESAGLTWCDTTQKSCEYFNPTAVAGWDYPTAPPPPPAPIPASIPEPEPIKEVEKEDAAKMMMFMGDSGKDLGEGIPSPQQHLGLVIDVADPSTPDASKHTPPLECHESDSSTSGVPPSTPAPIISPTCLESSLRPSEVSLSSPVPAPITSPACLENDLRLSVEPSSTPAPTTPPIYHETESRIPEPPSTTLPPPIIIPTHHDRDSGARPPSPAPIISPTTIQMNPAFNSIISSLACEYPARTVSRIEERQPPLFDSAISLEPEVEVETSEPETIINLEVQAEKPQIPALLLPTASDVPAEPEELVEELEASVLDISVPTEPDQHPEELQTPSSPARETTAPPEAQIDTVQTPLSSHPSELDVEAEPEVQNEEIQTPIILARENSAPLETDIEEILSPVIESVDPEAQLEEIHTPSPSLPDESAKPEVQADELQTPPSPLLEESSAPFEPVTQAEEPQTPLSSVACEINESLNIESDEPKADESESSLNRESSITPEVQPKDLQTPLQPTIPTATATVESSLSAPIISSKPPPPVSVKQASEMLQRLGSIISRLAPAMSSHASSSKTANFSMQDRIKNLDLASLHLPAEAENKISQSLMKLQANLKRKQRDESSQPPALPPPSRRIYESPMHSESVSLHPPSDEGYESPKRMEAVSSMHQSEPELSPARPIESPTLEDRDRDESMDEENEEPAHDVIVDDDRPVHDFSKSCTSSPRRRKSVDPIMESPIVVHHVRVEDSVVVDDGASGFEKGIMSRVELDVGLVSGKEVVSRLELDQSRTADLIVGDKDLSEKLRETSVSEKEVAVDDESILDENDIVMEEVDRPVVEAEVPSENLDVEEDKEASAEIDIEVEDSVSKSQDVNEEQEDELSVEDDVLHQPVNDILEETASKEDEEIDFVMEEAEGSVAEVGVVLEDDKPLDKEALAPVDIQVEDSTSKTQDIDYEEHLSVGVDDILQPSLEYDYAPETPLAADETNLVFESPLAKPTNNYEPDSPLTSNEYDITPESPLSAHDVEAPESPLSVREASCAPESPLKGDFAPESPLTSNEIDDTTESHLGDEADDDVPELPLDEVSYLPESPQEQFEAEVVVEVDRTESEDFAPDSPEFVVKSPILQETGRSVYRSPSHQSDQLNSKRQHSEEPHYEREMSPLHLAQERSPEEPYEVHQPQLEFYPQYNRNQKPLVEKRIPAVPIEVRDKFSEDTDTETEPQHVYENVEQLPDDLPSVQSVHYEFDEEGDELPRHIEKRRKLDDDVRAALHHDIFDADLSDCESLAPTTPSAQVSPFLSPKSFGRSPSPQRTETPLRDDVSDSGTPSPIFAVATKLKRVPTLVQELSAVPAPPQITRKPSLETVTAQPQLVRKPSLPTVPAPQIPVSSSVSSSAGIPPSRPVPSIVQQSVPILSTASSSVSNTLLKNPIKSRPPKPKSVSPKPVSIPVSAPLPASAPLAVPAPLPPPTQAVPVAGPSTSAPVPPHIPQPPPIIAAPIPRPPIPPNAHMPYGGYHPHGHGHYPPPPPHYQHGHPYPPPYPHGPHYPPPPEFHPATHLHPPVNYPPGAVFNRPQPVVNLYRVPMPVIPSNQPIDPVLLARFNGSMKNAVQAMQIMQLMQSGLTLAQCMVKLLPIPQEGEPKRVLKSGKCYILNPQTGLKEFFCPVCYKPYTTSNGLRYHIKYLHSNSRGFPEGYRFGDTGDLGQDGGPLVGESEDEEDDVAGPSKDLFECMSPGCGKKYGSLNGLRYHAKRCGLPKGSVPNDYQPKSNKKKMAIAALIQAGAAQMAAQNAASGSGSGVVIPTMPIPMAAGPSVQMNVGAGASSGSGANPLDSLSFLATVATADAARTVSSAKPPSVVTAASTSTVSSTKPSSASVAAASVAAAAKAADLAAAKAAQIAAAAAAANAAAKAANEAARAANIAAANAQAAAIAARRKRTAELVWGDGSELSDVSDVSSDEED</sequence>
<feature type="compositionally biased region" description="Acidic residues" evidence="2">
    <location>
        <begin position="524"/>
        <end position="534"/>
    </location>
</feature>
<dbReference type="SMART" id="SM00355">
    <property type="entry name" value="ZnF_C2H2"/>
    <property type="match status" value="2"/>
</dbReference>
<feature type="region of interest" description="Disordered" evidence="2">
    <location>
        <begin position="1850"/>
        <end position="1870"/>
    </location>
</feature>
<dbReference type="InterPro" id="IPR036864">
    <property type="entry name" value="Zn2-C6_fun-type_DNA-bd_sf"/>
</dbReference>
<feature type="region of interest" description="Disordered" evidence="2">
    <location>
        <begin position="1498"/>
        <end position="1553"/>
    </location>
</feature>
<feature type="region of interest" description="Disordered" evidence="2">
    <location>
        <begin position="253"/>
        <end position="291"/>
    </location>
</feature>
<feature type="region of interest" description="Disordered" evidence="2">
    <location>
        <begin position="1"/>
        <end position="20"/>
    </location>
</feature>
<dbReference type="PROSITE" id="PS50157">
    <property type="entry name" value="ZINC_FINGER_C2H2_2"/>
    <property type="match status" value="1"/>
</dbReference>
<feature type="compositionally biased region" description="Basic and acidic residues" evidence="2">
    <location>
        <begin position="1300"/>
        <end position="1327"/>
    </location>
</feature>
<feature type="region of interest" description="Disordered" evidence="2">
    <location>
        <begin position="326"/>
        <end position="379"/>
    </location>
</feature>
<feature type="region of interest" description="Disordered" evidence="2">
    <location>
        <begin position="1145"/>
        <end position="1329"/>
    </location>
</feature>
<feature type="compositionally biased region" description="Acidic residues" evidence="2">
    <location>
        <begin position="1025"/>
        <end position="1037"/>
    </location>
</feature>
<organism evidence="4 5">
    <name type="scientific">Rhizoclosmatium globosum</name>
    <dbReference type="NCBI Taxonomy" id="329046"/>
    <lineage>
        <taxon>Eukaryota</taxon>
        <taxon>Fungi</taxon>
        <taxon>Fungi incertae sedis</taxon>
        <taxon>Chytridiomycota</taxon>
        <taxon>Chytridiomycota incertae sedis</taxon>
        <taxon>Chytridiomycetes</taxon>
        <taxon>Chytridiales</taxon>
        <taxon>Chytriomycetaceae</taxon>
        <taxon>Rhizoclosmatium</taxon>
    </lineage>
</organism>